<dbReference type="Proteomes" id="UP000297299">
    <property type="component" value="Unassembled WGS sequence"/>
</dbReference>
<keyword evidence="3" id="KW-1185">Reference proteome</keyword>
<gene>
    <name evidence="2" type="ORF">BOTCAL_2442g00010</name>
</gene>
<sequence>MIYSEIPSAPILQNKKEQLQTYEPRIIRKKKMNKRRRSSSTIVDKSGSDSDSNQNSGYNSQSDQGFGTDAEASYYQQIMYELEAEGTTLSNPNDETKAIIEEELER</sequence>
<feature type="compositionally biased region" description="Basic and acidic residues" evidence="1">
    <location>
        <begin position="94"/>
        <end position="106"/>
    </location>
</feature>
<dbReference type="STRING" id="38488.A0A4Y8C939"/>
<dbReference type="OrthoDB" id="3542617at2759"/>
<feature type="compositionally biased region" description="Basic residues" evidence="1">
    <location>
        <begin position="27"/>
        <end position="38"/>
    </location>
</feature>
<evidence type="ECO:0000313" key="3">
    <source>
        <dbReference type="Proteomes" id="UP000297299"/>
    </source>
</evidence>
<name>A0A4Y8C939_9HELO</name>
<evidence type="ECO:0000256" key="1">
    <source>
        <dbReference type="SAM" id="MobiDB-lite"/>
    </source>
</evidence>
<evidence type="ECO:0000313" key="2">
    <source>
        <dbReference type="EMBL" id="TEY16279.1"/>
    </source>
</evidence>
<comment type="caution">
    <text evidence="2">The sequence shown here is derived from an EMBL/GenBank/DDBJ whole genome shotgun (WGS) entry which is preliminary data.</text>
</comment>
<reference evidence="2 3" key="1">
    <citation type="submission" date="2017-11" db="EMBL/GenBank/DDBJ databases">
        <title>Comparative genomics of Botrytis spp.</title>
        <authorList>
            <person name="Valero-Jimenez C.A."/>
            <person name="Tapia P."/>
            <person name="Veloso J."/>
            <person name="Silva-Moreno E."/>
            <person name="Staats M."/>
            <person name="Valdes J.H."/>
            <person name="Van Kan J.A.L."/>
        </authorList>
    </citation>
    <scope>NUCLEOTIDE SEQUENCE [LARGE SCALE GENOMIC DNA]</scope>
    <source>
        <strain evidence="2 3">MUCL2830</strain>
    </source>
</reference>
<organism evidence="2 3">
    <name type="scientific">Botryotinia calthae</name>
    <dbReference type="NCBI Taxonomy" id="38488"/>
    <lineage>
        <taxon>Eukaryota</taxon>
        <taxon>Fungi</taxon>
        <taxon>Dikarya</taxon>
        <taxon>Ascomycota</taxon>
        <taxon>Pezizomycotina</taxon>
        <taxon>Leotiomycetes</taxon>
        <taxon>Helotiales</taxon>
        <taxon>Sclerotiniaceae</taxon>
        <taxon>Botryotinia</taxon>
    </lineage>
</organism>
<dbReference type="AlphaFoldDB" id="A0A4Y8C939"/>
<feature type="region of interest" description="Disordered" evidence="1">
    <location>
        <begin position="22"/>
        <end position="70"/>
    </location>
</feature>
<feature type="region of interest" description="Disordered" evidence="1">
    <location>
        <begin position="84"/>
        <end position="106"/>
    </location>
</feature>
<protein>
    <submittedName>
        <fullName evidence="2">Uncharacterized protein</fullName>
    </submittedName>
</protein>
<accession>A0A4Y8C939</accession>
<feature type="compositionally biased region" description="Low complexity" evidence="1">
    <location>
        <begin position="49"/>
        <end position="65"/>
    </location>
</feature>
<proteinExistence type="predicted"/>
<dbReference type="EMBL" id="PHWZ01002437">
    <property type="protein sequence ID" value="TEY16279.1"/>
    <property type="molecule type" value="Genomic_DNA"/>
</dbReference>